<proteinExistence type="predicted"/>
<dbReference type="AlphaFoldDB" id="A0A3D9Q4E4"/>
<protein>
    <submittedName>
        <fullName evidence="3">Uncharacterized protein</fullName>
    </submittedName>
</protein>
<evidence type="ECO:0000313" key="3">
    <source>
        <dbReference type="EMBL" id="REE57524.1"/>
    </source>
</evidence>
<evidence type="ECO:0000313" key="4">
    <source>
        <dbReference type="Proteomes" id="UP000256304"/>
    </source>
</evidence>
<sequence>MRKLDLINRRWFMAAAITIGLLVIASPIWSWYLKSEQKLNVLIVDKTVPDTSYRSHAGLTWMLNNSKIVQTSGKAYDPASDYYGFKPLNDGKYRIDAVPDPIDNYDLIYLANMYGVDKEQYTAKEPSAAESKSLYGGMTKAEFEPIRDKLLTKGGTLIAEYNLLGKPTTPELREDMYSLLNLTWDGWTYKYVADLAGSEVPDKLKASVAAKANGGGGGNDSGSGSGSGSSSDIGKWSFTGSGYLFMNEFTEENLVLTEADLAGGAPAPTFAYTAEGEKQLGLTGHGEYTGWVDVVKPADEREVLANYTLALSPSGQEKLNRRYIPLTMPAIIHHQNERYGTYYFNGQFSVNTDLPSIYQSSIQTALRKLPTWHDTEDAFYWDMYIPLMKAIIDHGMTKPAHPLPAEKVSTADTSYSVRVFGNHFQTLKNGKWTDFIVKGVNIGMGKPGAFPGNAAIGRDEYYRWFQQIAAMNANAIRVYTLQPPAFYEALYEFNQTTDKPLYLFHGAWVLEDALVSSGNAFSDAVMKPFHEEIENVVNAVHGKANLPKRAGHSSGSYTYDVSPYLLGWILGIEWDPNAVADTNKQMAKMKPWDGRFFYTKGASPFESWLAQGMEYMATYEQDHYHTQHALSFTNWPTTDMLKHPLESFVEEDMSVVNPNHIYTKDSFYPGSFASYHVYPYYPDFMNNEYKNYVDQSGVKDNYAGYLHALKSVHRLPILVAEFGIPSSRGMTHRNVEGKDQGHHSEQDQGQLVAGLYEDMLNEGYMGGMIFSWQDEWFKRTWNTMDYDNAHRRPFWSNVQTNEQYFGLLSFDSGENTVPIDVDGDTLDWDALHLAPIYKAAADSKQNLKALYMTNDSAYVYLRLDYGKLSADDIHTSIMLDTVPGQGNTKLPGSIPLKSSVGFDFYIDLASASYAETFVDSYYDTFYYDYAYKKQLIKAVAGVSTKNNGMYNPIRLVLNKGSKMTLPSGKVLNYPFESYHTGRLQLGNSNSRSADYNSLADYYLDEQNGVVELRIPWLMLNAKDPSLHEMTGDLWASGEGYQSSVITKGFHMLVTEQQGSKLLSTLPELKSGETVTPEKLKLFQWGEWNQPYYHERLKQSYYVMQKEYGKY</sequence>
<organism evidence="3 4">
    <name type="scientific">Paenibacillus taihuensis</name>
    <dbReference type="NCBI Taxonomy" id="1156355"/>
    <lineage>
        <taxon>Bacteria</taxon>
        <taxon>Bacillati</taxon>
        <taxon>Bacillota</taxon>
        <taxon>Bacilli</taxon>
        <taxon>Bacillales</taxon>
        <taxon>Paenibacillaceae</taxon>
        <taxon>Paenibacillus</taxon>
    </lineage>
</organism>
<evidence type="ECO:0000256" key="2">
    <source>
        <dbReference type="SAM" id="Phobius"/>
    </source>
</evidence>
<keyword evidence="4" id="KW-1185">Reference proteome</keyword>
<keyword evidence="2" id="KW-0812">Transmembrane</keyword>
<keyword evidence="2" id="KW-1133">Transmembrane helix</keyword>
<feature type="compositionally biased region" description="Gly residues" evidence="1">
    <location>
        <begin position="213"/>
        <end position="227"/>
    </location>
</feature>
<feature type="transmembrane region" description="Helical" evidence="2">
    <location>
        <begin position="12"/>
        <end position="32"/>
    </location>
</feature>
<dbReference type="InterPro" id="IPR017853">
    <property type="entry name" value="GH"/>
</dbReference>
<reference evidence="3 4" key="1">
    <citation type="submission" date="2018-08" db="EMBL/GenBank/DDBJ databases">
        <title>Genomic Encyclopedia of Type Strains, Phase III (KMG-III): the genomes of soil and plant-associated and newly described type strains.</title>
        <authorList>
            <person name="Whitman W."/>
        </authorList>
    </citation>
    <scope>NUCLEOTIDE SEQUENCE [LARGE SCALE GENOMIC DNA]</scope>
    <source>
        <strain evidence="3 4">CGMCC 1.10966</strain>
    </source>
</reference>
<gene>
    <name evidence="3" type="ORF">A8990_15334</name>
</gene>
<name>A0A3D9Q4E4_9BACL</name>
<keyword evidence="2" id="KW-0472">Membrane</keyword>
<feature type="region of interest" description="Disordered" evidence="1">
    <location>
        <begin position="212"/>
        <end position="231"/>
    </location>
</feature>
<dbReference type="RefSeq" id="WP_116192356.1">
    <property type="nucleotide sequence ID" value="NZ_QTTN01000053.1"/>
</dbReference>
<dbReference type="OrthoDB" id="916275at2"/>
<dbReference type="SUPFAM" id="SSF51445">
    <property type="entry name" value="(Trans)glycosidases"/>
    <property type="match status" value="1"/>
</dbReference>
<accession>A0A3D9Q4E4</accession>
<comment type="caution">
    <text evidence="3">The sequence shown here is derived from an EMBL/GenBank/DDBJ whole genome shotgun (WGS) entry which is preliminary data.</text>
</comment>
<dbReference type="Gene3D" id="3.20.20.80">
    <property type="entry name" value="Glycosidases"/>
    <property type="match status" value="1"/>
</dbReference>
<dbReference type="Proteomes" id="UP000256304">
    <property type="component" value="Unassembled WGS sequence"/>
</dbReference>
<evidence type="ECO:0000256" key="1">
    <source>
        <dbReference type="SAM" id="MobiDB-lite"/>
    </source>
</evidence>
<dbReference type="EMBL" id="QTTN01000053">
    <property type="protein sequence ID" value="REE57524.1"/>
    <property type="molecule type" value="Genomic_DNA"/>
</dbReference>